<gene>
    <name evidence="1" type="ORF">QAD02_002062</name>
</gene>
<evidence type="ECO:0000313" key="2">
    <source>
        <dbReference type="Proteomes" id="UP001239111"/>
    </source>
</evidence>
<evidence type="ECO:0000313" key="1">
    <source>
        <dbReference type="EMBL" id="KAJ8670803.1"/>
    </source>
</evidence>
<sequence length="148" mass="17323">MNSLIRFRAALVRTLLTTSKGISTTCAIGNDKPIDEIFQQNAVPYYEKEETTATKRARLMYQSRKRGMLENGLLLSTFAKKYLDDFSDKHLHQYDCLINVPSNDWDIYYWATGVKPVPPEFNNEVMDLLIKHIKNEDKEFRIRQPDLF</sequence>
<comment type="caution">
    <text evidence="1">The sequence shown here is derived from an EMBL/GenBank/DDBJ whole genome shotgun (WGS) entry which is preliminary data.</text>
</comment>
<dbReference type="Proteomes" id="UP001239111">
    <property type="component" value="Chromosome 3"/>
</dbReference>
<organism evidence="1 2">
    <name type="scientific">Eretmocerus hayati</name>
    <dbReference type="NCBI Taxonomy" id="131215"/>
    <lineage>
        <taxon>Eukaryota</taxon>
        <taxon>Metazoa</taxon>
        <taxon>Ecdysozoa</taxon>
        <taxon>Arthropoda</taxon>
        <taxon>Hexapoda</taxon>
        <taxon>Insecta</taxon>
        <taxon>Pterygota</taxon>
        <taxon>Neoptera</taxon>
        <taxon>Endopterygota</taxon>
        <taxon>Hymenoptera</taxon>
        <taxon>Apocrita</taxon>
        <taxon>Proctotrupomorpha</taxon>
        <taxon>Chalcidoidea</taxon>
        <taxon>Aphelinidae</taxon>
        <taxon>Aphelininae</taxon>
        <taxon>Eretmocerus</taxon>
    </lineage>
</organism>
<dbReference type="EMBL" id="CM056743">
    <property type="protein sequence ID" value="KAJ8670803.1"/>
    <property type="molecule type" value="Genomic_DNA"/>
</dbReference>
<reference evidence="1" key="1">
    <citation type="submission" date="2023-04" db="EMBL/GenBank/DDBJ databases">
        <title>A chromosome-level genome assembly of the parasitoid wasp Eretmocerus hayati.</title>
        <authorList>
            <person name="Zhong Y."/>
            <person name="Liu S."/>
            <person name="Liu Y."/>
        </authorList>
    </citation>
    <scope>NUCLEOTIDE SEQUENCE</scope>
    <source>
        <strain evidence="1">ZJU_SS_LIU_2023</strain>
    </source>
</reference>
<proteinExistence type="predicted"/>
<name>A0ACC2NJ22_9HYME</name>
<protein>
    <submittedName>
        <fullName evidence="1">Uncharacterized protein</fullName>
    </submittedName>
</protein>
<accession>A0ACC2NJ22</accession>
<keyword evidence="2" id="KW-1185">Reference proteome</keyword>